<dbReference type="GO" id="GO:0001002">
    <property type="term" value="F:RNA polymerase III type 1 promoter sequence-specific DNA binding"/>
    <property type="evidence" value="ECO:0007669"/>
    <property type="project" value="TreeGrafter"/>
</dbReference>
<dbReference type="InterPro" id="IPR040454">
    <property type="entry name" value="TF_IIIC_Tfc1/Sfc1"/>
</dbReference>
<keyword evidence="4" id="KW-1185">Reference proteome</keyword>
<dbReference type="PANTHER" id="PTHR13230">
    <property type="entry name" value="GENERAL TRANSCRIPTION FACTOR IIIC, POLYPEPTIDE 5"/>
    <property type="match status" value="1"/>
</dbReference>
<dbReference type="PANTHER" id="PTHR13230:SF5">
    <property type="entry name" value="GENERAL TRANSCRIPTION FACTOR 3C POLYPEPTIDE 5"/>
    <property type="match status" value="1"/>
</dbReference>
<dbReference type="GO" id="GO:0000127">
    <property type="term" value="C:transcription factor TFIIIC complex"/>
    <property type="evidence" value="ECO:0007669"/>
    <property type="project" value="InterPro"/>
</dbReference>
<feature type="domain" description="Transcription factor IIIC subunit Tfc1/Sfc1 triple barrel" evidence="2">
    <location>
        <begin position="3"/>
        <end position="149"/>
    </location>
</feature>
<gene>
    <name evidence="3" type="ORF">PPNO1_LOCUS90</name>
</gene>
<evidence type="ECO:0000259" key="2">
    <source>
        <dbReference type="Pfam" id="PF17682"/>
    </source>
</evidence>
<name>A0A9P1GUJ9_9PEZI</name>
<organism evidence="3 4">
    <name type="scientific">Parascedosporium putredinis</name>
    <dbReference type="NCBI Taxonomy" id="1442378"/>
    <lineage>
        <taxon>Eukaryota</taxon>
        <taxon>Fungi</taxon>
        <taxon>Dikarya</taxon>
        <taxon>Ascomycota</taxon>
        <taxon>Pezizomycotina</taxon>
        <taxon>Sordariomycetes</taxon>
        <taxon>Hypocreomycetidae</taxon>
        <taxon>Microascales</taxon>
        <taxon>Microascaceae</taxon>
        <taxon>Parascedosporium</taxon>
    </lineage>
</organism>
<dbReference type="InterPro" id="IPR042536">
    <property type="entry name" value="TFIIIC_tauA_Sfc1"/>
</dbReference>
<dbReference type="GO" id="GO:0001003">
    <property type="term" value="F:RNA polymerase III type 2 promoter sequence-specific DNA binding"/>
    <property type="evidence" value="ECO:0007669"/>
    <property type="project" value="TreeGrafter"/>
</dbReference>
<accession>A0A9P1GUJ9</accession>
<sequence>MGAVEVPMIVADIDRATKAFGNITTYKPFLDPNRNSLPLYMDPENAFCPSILSHNASTHNVLLKVTVPRRTGRKRKRGTGEPWEGEVSASGTAAPQASGLRDQVASQKRADHPKTVLRKLQDNPESYQVETVGVIKHTHRYRGLMDFQVDLGRSEFASNFVDKILSRDVQDWQRH</sequence>
<dbReference type="Pfam" id="PF17682">
    <property type="entry name" value="Tau95_N"/>
    <property type="match status" value="1"/>
</dbReference>
<reference evidence="3" key="1">
    <citation type="submission" date="2022-11" db="EMBL/GenBank/DDBJ databases">
        <authorList>
            <person name="Scott C."/>
            <person name="Bruce N."/>
        </authorList>
    </citation>
    <scope>NUCLEOTIDE SEQUENCE</scope>
</reference>
<comment type="caution">
    <text evidence="3">The sequence shown here is derived from an EMBL/GenBank/DDBJ whole genome shotgun (WGS) entry which is preliminary data.</text>
</comment>
<dbReference type="Gene3D" id="3.30.200.160">
    <property type="entry name" value="TFIIIC, subcomplex tauA, subunit Sfc1, barrel domain"/>
    <property type="match status" value="1"/>
</dbReference>
<evidence type="ECO:0000313" key="4">
    <source>
        <dbReference type="Proteomes" id="UP000838763"/>
    </source>
</evidence>
<dbReference type="AlphaFoldDB" id="A0A9P1GUJ9"/>
<dbReference type="GO" id="GO:0006384">
    <property type="term" value="P:transcription initiation at RNA polymerase III promoter"/>
    <property type="evidence" value="ECO:0007669"/>
    <property type="project" value="InterPro"/>
</dbReference>
<dbReference type="EMBL" id="CALLCH030000001">
    <property type="protein sequence ID" value="CAI4210284.1"/>
    <property type="molecule type" value="Genomic_DNA"/>
</dbReference>
<proteinExistence type="predicted"/>
<dbReference type="InterPro" id="IPR041499">
    <property type="entry name" value="Tfc1/Sfc1_N"/>
</dbReference>
<evidence type="ECO:0000313" key="3">
    <source>
        <dbReference type="EMBL" id="CAI4210284.1"/>
    </source>
</evidence>
<feature type="region of interest" description="Disordered" evidence="1">
    <location>
        <begin position="69"/>
        <end position="112"/>
    </location>
</feature>
<dbReference type="OrthoDB" id="5598268at2759"/>
<dbReference type="Proteomes" id="UP000838763">
    <property type="component" value="Unassembled WGS sequence"/>
</dbReference>
<evidence type="ECO:0000256" key="1">
    <source>
        <dbReference type="SAM" id="MobiDB-lite"/>
    </source>
</evidence>
<protein>
    <recommendedName>
        <fullName evidence="2">Transcription factor IIIC subunit Tfc1/Sfc1 triple barrel domain-containing protein</fullName>
    </recommendedName>
</protein>